<organism evidence="2 3">
    <name type="scientific">Cirrhinus molitorella</name>
    <name type="common">mud carp</name>
    <dbReference type="NCBI Taxonomy" id="172907"/>
    <lineage>
        <taxon>Eukaryota</taxon>
        <taxon>Metazoa</taxon>
        <taxon>Chordata</taxon>
        <taxon>Craniata</taxon>
        <taxon>Vertebrata</taxon>
        <taxon>Euteleostomi</taxon>
        <taxon>Actinopterygii</taxon>
        <taxon>Neopterygii</taxon>
        <taxon>Teleostei</taxon>
        <taxon>Ostariophysi</taxon>
        <taxon>Cypriniformes</taxon>
        <taxon>Cyprinidae</taxon>
        <taxon>Labeoninae</taxon>
        <taxon>Labeonini</taxon>
        <taxon>Cirrhinus</taxon>
    </lineage>
</organism>
<feature type="transmembrane region" description="Helical" evidence="1">
    <location>
        <begin position="86"/>
        <end position="107"/>
    </location>
</feature>
<reference evidence="2" key="1">
    <citation type="submission" date="2023-08" db="EMBL/GenBank/DDBJ databases">
        <title>Chromosome-level Genome Assembly of mud carp (Cirrhinus molitorella).</title>
        <authorList>
            <person name="Liu H."/>
        </authorList>
    </citation>
    <scope>NUCLEOTIDE SEQUENCE</scope>
    <source>
        <strain evidence="2">Prfri</strain>
        <tissue evidence="2">Muscle</tissue>
    </source>
</reference>
<keyword evidence="1" id="KW-0472">Membrane</keyword>
<protein>
    <submittedName>
        <fullName evidence="2">Uncharacterized protein</fullName>
    </submittedName>
</protein>
<accession>A0AA88TX55</accession>
<keyword evidence="3" id="KW-1185">Reference proteome</keyword>
<name>A0AA88TX55_9TELE</name>
<dbReference type="EMBL" id="JAUYZG010000001">
    <property type="protein sequence ID" value="KAK2916447.1"/>
    <property type="molecule type" value="Genomic_DNA"/>
</dbReference>
<evidence type="ECO:0000313" key="2">
    <source>
        <dbReference type="EMBL" id="KAK2916447.1"/>
    </source>
</evidence>
<proteinExistence type="predicted"/>
<evidence type="ECO:0000256" key="1">
    <source>
        <dbReference type="SAM" id="Phobius"/>
    </source>
</evidence>
<gene>
    <name evidence="2" type="ORF">Q8A67_000821</name>
</gene>
<keyword evidence="1" id="KW-1133">Transmembrane helix</keyword>
<dbReference type="Proteomes" id="UP001187343">
    <property type="component" value="Unassembled WGS sequence"/>
</dbReference>
<sequence length="164" mass="18159">MSEAMPWDWLRQSLSVALHRLSLALISIDRTTSRFHLASSQPYESDTGLYVCDYTGNPSDPLLANTALFLLVKAAGESCSCGRYSLLIYTITVGVSLLLLSGIVLFVTRYKKPYAQPENQTTAPIYEDMSSVKGKRSSVNCHRSSPPDPETSALGWKTMLENLY</sequence>
<comment type="caution">
    <text evidence="2">The sequence shown here is derived from an EMBL/GenBank/DDBJ whole genome shotgun (WGS) entry which is preliminary data.</text>
</comment>
<evidence type="ECO:0000313" key="3">
    <source>
        <dbReference type="Proteomes" id="UP001187343"/>
    </source>
</evidence>
<keyword evidence="1" id="KW-0812">Transmembrane</keyword>
<dbReference type="AlphaFoldDB" id="A0AA88TX55"/>